<dbReference type="GO" id="GO:0016301">
    <property type="term" value="F:kinase activity"/>
    <property type="evidence" value="ECO:0007669"/>
    <property type="project" value="UniProtKB-KW"/>
</dbReference>
<dbReference type="Gene3D" id="3.40.50.10330">
    <property type="entry name" value="Probable inorganic polyphosphate/atp-NAD kinase, domain 1"/>
    <property type="match status" value="1"/>
</dbReference>
<dbReference type="RefSeq" id="WP_160736080.1">
    <property type="nucleotide sequence ID" value="NZ_WTYT01000003.1"/>
</dbReference>
<name>A0A6I4T717_9SPHN</name>
<reference evidence="2 3" key="1">
    <citation type="submission" date="2019-12" db="EMBL/GenBank/DDBJ databases">
        <title>Genomic-based taxomic classification of the family Erythrobacteraceae.</title>
        <authorList>
            <person name="Xu L."/>
        </authorList>
    </citation>
    <scope>NUCLEOTIDE SEQUENCE [LARGE SCALE GENOMIC DNA]</scope>
    <source>
        <strain evidence="2 3">LMG 29518</strain>
    </source>
</reference>
<evidence type="ECO:0000259" key="1">
    <source>
        <dbReference type="PROSITE" id="PS50146"/>
    </source>
</evidence>
<dbReference type="SUPFAM" id="SSF111331">
    <property type="entry name" value="NAD kinase/diacylglycerol kinase-like"/>
    <property type="match status" value="1"/>
</dbReference>
<dbReference type="AlphaFoldDB" id="A0A6I4T717"/>
<evidence type="ECO:0000313" key="3">
    <source>
        <dbReference type="Proteomes" id="UP000438476"/>
    </source>
</evidence>
<protein>
    <submittedName>
        <fullName evidence="2">Diacylglycerol kinase</fullName>
    </submittedName>
</protein>
<comment type="caution">
    <text evidence="2">The sequence shown here is derived from an EMBL/GenBank/DDBJ whole genome shotgun (WGS) entry which is preliminary data.</text>
</comment>
<dbReference type="OrthoDB" id="7199213at2"/>
<dbReference type="InterPro" id="IPR016064">
    <property type="entry name" value="NAD/diacylglycerol_kinase_sf"/>
</dbReference>
<dbReference type="InterPro" id="IPR017438">
    <property type="entry name" value="ATP-NAD_kinase_N"/>
</dbReference>
<gene>
    <name evidence="2" type="ORF">GRI91_07650</name>
</gene>
<accession>A0A6I4T717</accession>
<evidence type="ECO:0000313" key="2">
    <source>
        <dbReference type="EMBL" id="MXO65625.1"/>
    </source>
</evidence>
<organism evidence="2 3">
    <name type="scientific">Altericroceibacterium endophyticum</name>
    <dbReference type="NCBI Taxonomy" id="1808508"/>
    <lineage>
        <taxon>Bacteria</taxon>
        <taxon>Pseudomonadati</taxon>
        <taxon>Pseudomonadota</taxon>
        <taxon>Alphaproteobacteria</taxon>
        <taxon>Sphingomonadales</taxon>
        <taxon>Erythrobacteraceae</taxon>
        <taxon>Altericroceibacterium</taxon>
    </lineage>
</organism>
<feature type="domain" description="DAGKc" evidence="1">
    <location>
        <begin position="2"/>
        <end position="130"/>
    </location>
</feature>
<dbReference type="Proteomes" id="UP000438476">
    <property type="component" value="Unassembled WGS sequence"/>
</dbReference>
<keyword evidence="2" id="KW-0418">Kinase</keyword>
<sequence>MKNAGAIWLVVNSASGSNTDPELESLEECCAKAGFSIERVICFPDEDLPTGADLDAASIPMVAVFTGDGTINALVTGLYGWEGSVLVLPGGTMNLLYHRLHGDRTIAEVLDAVINGQAKKLRPGVVRSQGGDALAGLLMGPATAWNEVREAMRDANIKAMADGVAEAVETSLSAPMVRCSDPPLGRPQGYPLLMFTPYDSGIEVAAYHAETPRDYLGQGLALLKQNFREGPHDNLGQYAAVTAGSMDGGPIDMLVDGEPRSGAADEELRLVECGVDLMATEFND</sequence>
<keyword evidence="2" id="KW-0808">Transferase</keyword>
<dbReference type="InterPro" id="IPR001206">
    <property type="entry name" value="Diacylglycerol_kinase_cat_dom"/>
</dbReference>
<dbReference type="EMBL" id="WTYT01000003">
    <property type="protein sequence ID" value="MXO65625.1"/>
    <property type="molecule type" value="Genomic_DNA"/>
</dbReference>
<proteinExistence type="predicted"/>
<dbReference type="PROSITE" id="PS50146">
    <property type="entry name" value="DAGK"/>
    <property type="match status" value="1"/>
</dbReference>
<dbReference type="Pfam" id="PF00781">
    <property type="entry name" value="DAGK_cat"/>
    <property type="match status" value="1"/>
</dbReference>
<keyword evidence="3" id="KW-1185">Reference proteome</keyword>